<evidence type="ECO:0000256" key="1">
    <source>
        <dbReference type="ARBA" id="ARBA00022839"/>
    </source>
</evidence>
<reference evidence="4" key="1">
    <citation type="submission" date="2007-11" db="EMBL/GenBank/DDBJ databases">
        <title>Complete genome sequence of Clostridium phytofermentans ISDg.</title>
        <authorList>
            <person name="Leschine S.B."/>
            <person name="Warnick T.A."/>
            <person name="Blanchard J.L."/>
            <person name="Schnell D.J."/>
            <person name="Petit E.L."/>
            <person name="LaTouf W.G."/>
            <person name="Copeland A."/>
            <person name="Lucas S."/>
            <person name="Lapidus A."/>
            <person name="Barry K."/>
            <person name="Glavina del Rio T."/>
            <person name="Dalin E."/>
            <person name="Tice H."/>
            <person name="Pitluck S."/>
            <person name="Kiss H."/>
            <person name="Brettin T."/>
            <person name="Bruce D."/>
            <person name="Detter J.C."/>
            <person name="Han C."/>
            <person name="Kuske C."/>
            <person name="Schmutz J."/>
            <person name="Larimer F."/>
            <person name="Land M."/>
            <person name="Hauser L."/>
            <person name="Kyrpides N."/>
            <person name="Kim E.A."/>
            <person name="Richardson P."/>
        </authorList>
    </citation>
    <scope>NUCLEOTIDE SEQUENCE [LARGE SCALE GENOMIC DNA]</scope>
    <source>
        <strain evidence="4">ATCC 700394 / DSM 18823 / ISDg</strain>
    </source>
</reference>
<dbReference type="Proteomes" id="UP000000370">
    <property type="component" value="Chromosome"/>
</dbReference>
<dbReference type="EC" id="2.7.7.7" evidence="3"/>
<dbReference type="HOGENOM" id="CLU_047806_7_1_9"/>
<dbReference type="GO" id="GO:0008408">
    <property type="term" value="F:3'-5' exonuclease activity"/>
    <property type="evidence" value="ECO:0007669"/>
    <property type="project" value="TreeGrafter"/>
</dbReference>
<gene>
    <name evidence="3" type="ordered locus">Cphy_0145</name>
</gene>
<dbReference type="eggNOG" id="COG2176">
    <property type="taxonomic scope" value="Bacteria"/>
</dbReference>
<keyword evidence="1" id="KW-0378">Hydrolase</keyword>
<dbReference type="SUPFAM" id="SSF53098">
    <property type="entry name" value="Ribonuclease H-like"/>
    <property type="match status" value="1"/>
</dbReference>
<sequence length="235" mass="27070">MNFLAIDIESTGLSPEKDRIIEIAAIRYIDGKPKERFEKLINPGCPLPERITELTGITEDMLAGAMTEREVIKEFLTFAGEDVLLGHNVSVDFSFIKTAADRLKIGYERQGIDTLYLSRTLKSDLEKKNLESMCEHYGIIRECSHRALEDAIAAATLYQKLYEEFNNNFEALFLPVELKYKVKKQEPMTEKQKKYLLDLVNYHKIEVPSGFTDFSKSKASRFIDKTILHYGRMKK</sequence>
<keyword evidence="3" id="KW-0808">Transferase</keyword>
<dbReference type="AlphaFoldDB" id="A9KR66"/>
<name>A9KR66_LACP7</name>
<dbReference type="STRING" id="357809.Cphy_0145"/>
<feature type="domain" description="Exonuclease" evidence="2">
    <location>
        <begin position="2"/>
        <end position="167"/>
    </location>
</feature>
<keyword evidence="1" id="KW-0269">Exonuclease</keyword>
<dbReference type="CDD" id="cd06127">
    <property type="entry name" value="DEDDh"/>
    <property type="match status" value="1"/>
</dbReference>
<keyword evidence="4" id="KW-1185">Reference proteome</keyword>
<dbReference type="PANTHER" id="PTHR30231">
    <property type="entry name" value="DNA POLYMERASE III SUBUNIT EPSILON"/>
    <property type="match status" value="1"/>
</dbReference>
<dbReference type="FunFam" id="3.30.420.10:FF:000045">
    <property type="entry name" value="3'-5' exonuclease DinG"/>
    <property type="match status" value="1"/>
</dbReference>
<dbReference type="RefSeq" id="WP_012198177.1">
    <property type="nucleotide sequence ID" value="NC_010001.1"/>
</dbReference>
<dbReference type="InterPro" id="IPR006054">
    <property type="entry name" value="DnaQ"/>
</dbReference>
<proteinExistence type="predicted"/>
<keyword evidence="1" id="KW-0540">Nuclease</keyword>
<dbReference type="KEGG" id="cpy:Cphy_0145"/>
<evidence type="ECO:0000313" key="4">
    <source>
        <dbReference type="Proteomes" id="UP000000370"/>
    </source>
</evidence>
<dbReference type="InterPro" id="IPR013520">
    <property type="entry name" value="Ribonucl_H"/>
</dbReference>
<dbReference type="EMBL" id="CP000885">
    <property type="protein sequence ID" value="ABX40534.1"/>
    <property type="molecule type" value="Genomic_DNA"/>
</dbReference>
<dbReference type="GO" id="GO:0005829">
    <property type="term" value="C:cytosol"/>
    <property type="evidence" value="ECO:0007669"/>
    <property type="project" value="TreeGrafter"/>
</dbReference>
<dbReference type="PANTHER" id="PTHR30231:SF41">
    <property type="entry name" value="DNA POLYMERASE III SUBUNIT EPSILON"/>
    <property type="match status" value="1"/>
</dbReference>
<dbReference type="Pfam" id="PF00929">
    <property type="entry name" value="RNase_T"/>
    <property type="match status" value="1"/>
</dbReference>
<organism evidence="3 4">
    <name type="scientific">Lachnoclostridium phytofermentans (strain ATCC 700394 / DSM 18823 / ISDg)</name>
    <name type="common">Clostridium phytofermentans</name>
    <dbReference type="NCBI Taxonomy" id="357809"/>
    <lineage>
        <taxon>Bacteria</taxon>
        <taxon>Bacillati</taxon>
        <taxon>Bacillota</taxon>
        <taxon>Clostridia</taxon>
        <taxon>Lachnospirales</taxon>
        <taxon>Lachnospiraceae</taxon>
    </lineage>
</organism>
<dbReference type="GO" id="GO:0003887">
    <property type="term" value="F:DNA-directed DNA polymerase activity"/>
    <property type="evidence" value="ECO:0007669"/>
    <property type="project" value="UniProtKB-EC"/>
</dbReference>
<protein>
    <submittedName>
        <fullName evidence="3">DNA polymerase III, epsilon subunit</fullName>
        <ecNumber evidence="3">2.7.7.7</ecNumber>
    </submittedName>
</protein>
<dbReference type="OrthoDB" id="9776650at2"/>
<dbReference type="Gene3D" id="3.30.420.10">
    <property type="entry name" value="Ribonuclease H-like superfamily/Ribonuclease H"/>
    <property type="match status" value="1"/>
</dbReference>
<accession>A9KR66</accession>
<evidence type="ECO:0000313" key="3">
    <source>
        <dbReference type="EMBL" id="ABX40534.1"/>
    </source>
</evidence>
<keyword evidence="3" id="KW-0548">Nucleotidyltransferase</keyword>
<dbReference type="NCBIfam" id="TIGR00573">
    <property type="entry name" value="dnaq"/>
    <property type="match status" value="1"/>
</dbReference>
<dbReference type="InterPro" id="IPR036397">
    <property type="entry name" value="RNaseH_sf"/>
</dbReference>
<dbReference type="GO" id="GO:0045004">
    <property type="term" value="P:DNA replication proofreading"/>
    <property type="evidence" value="ECO:0007669"/>
    <property type="project" value="TreeGrafter"/>
</dbReference>
<dbReference type="InterPro" id="IPR012337">
    <property type="entry name" value="RNaseH-like_sf"/>
</dbReference>
<dbReference type="GO" id="GO:0003677">
    <property type="term" value="F:DNA binding"/>
    <property type="evidence" value="ECO:0007669"/>
    <property type="project" value="InterPro"/>
</dbReference>
<dbReference type="SMART" id="SM00479">
    <property type="entry name" value="EXOIII"/>
    <property type="match status" value="1"/>
</dbReference>
<evidence type="ECO:0000259" key="2">
    <source>
        <dbReference type="SMART" id="SM00479"/>
    </source>
</evidence>